<feature type="compositionally biased region" description="Basic and acidic residues" evidence="1">
    <location>
        <begin position="9"/>
        <end position="29"/>
    </location>
</feature>
<reference evidence="2 3" key="1">
    <citation type="submission" date="2024-05" db="EMBL/GenBank/DDBJ databases">
        <title>Genome sequencing and assembly of Indian major carp, Cirrhinus mrigala (Hamilton, 1822).</title>
        <authorList>
            <person name="Mohindra V."/>
            <person name="Chowdhury L.M."/>
            <person name="Lal K."/>
            <person name="Jena J.K."/>
        </authorList>
    </citation>
    <scope>NUCLEOTIDE SEQUENCE [LARGE SCALE GENOMIC DNA]</scope>
    <source>
        <strain evidence="2">CM1030</strain>
        <tissue evidence="2">Blood</tissue>
    </source>
</reference>
<dbReference type="EMBL" id="JAMKFB020000015">
    <property type="protein sequence ID" value="KAL0174023.1"/>
    <property type="molecule type" value="Genomic_DNA"/>
</dbReference>
<gene>
    <name evidence="2" type="ORF">M9458_029991</name>
</gene>
<evidence type="ECO:0000256" key="1">
    <source>
        <dbReference type="SAM" id="MobiDB-lite"/>
    </source>
</evidence>
<organism evidence="2 3">
    <name type="scientific">Cirrhinus mrigala</name>
    <name type="common">Mrigala</name>
    <dbReference type="NCBI Taxonomy" id="683832"/>
    <lineage>
        <taxon>Eukaryota</taxon>
        <taxon>Metazoa</taxon>
        <taxon>Chordata</taxon>
        <taxon>Craniata</taxon>
        <taxon>Vertebrata</taxon>
        <taxon>Euteleostomi</taxon>
        <taxon>Actinopterygii</taxon>
        <taxon>Neopterygii</taxon>
        <taxon>Teleostei</taxon>
        <taxon>Ostariophysi</taxon>
        <taxon>Cypriniformes</taxon>
        <taxon>Cyprinidae</taxon>
        <taxon>Labeoninae</taxon>
        <taxon>Labeonini</taxon>
        <taxon>Cirrhinus</taxon>
    </lineage>
</organism>
<feature type="region of interest" description="Disordered" evidence="1">
    <location>
        <begin position="1"/>
        <end position="57"/>
    </location>
</feature>
<dbReference type="Proteomes" id="UP001529510">
    <property type="component" value="Unassembled WGS sequence"/>
</dbReference>
<name>A0ABD0PIX8_CIRMR</name>
<comment type="caution">
    <text evidence="2">The sequence shown here is derived from an EMBL/GenBank/DDBJ whole genome shotgun (WGS) entry which is preliminary data.</text>
</comment>
<protein>
    <submittedName>
        <fullName evidence="2">Uncharacterized protein</fullName>
    </submittedName>
</protein>
<proteinExistence type="predicted"/>
<feature type="non-terminal residue" evidence="2">
    <location>
        <position position="70"/>
    </location>
</feature>
<feature type="non-terminal residue" evidence="2">
    <location>
        <position position="1"/>
    </location>
</feature>
<evidence type="ECO:0000313" key="3">
    <source>
        <dbReference type="Proteomes" id="UP001529510"/>
    </source>
</evidence>
<evidence type="ECO:0000313" key="2">
    <source>
        <dbReference type="EMBL" id="KAL0174023.1"/>
    </source>
</evidence>
<sequence length="70" mass="7584">PLHRAVPLDYRRRGRSDDGPAEGRVREAGPKSSPLLGAGESGTRAGEIAGEHRHHSCTEPRLAKYCTVHT</sequence>
<keyword evidence="3" id="KW-1185">Reference proteome</keyword>
<accession>A0ABD0PIX8</accession>
<dbReference type="AlphaFoldDB" id="A0ABD0PIX8"/>